<name>A0A4V1IXZ9_9FUNG</name>
<dbReference type="InterPro" id="IPR001878">
    <property type="entry name" value="Znf_CCHC"/>
</dbReference>
<feature type="domain" description="CCHC-type" evidence="8">
    <location>
        <begin position="199"/>
        <end position="213"/>
    </location>
</feature>
<dbReference type="PANTHER" id="PTHR15439">
    <property type="entry name" value="RETINOBLASTOMA-BINDING PROTEIN 6"/>
    <property type="match status" value="1"/>
</dbReference>
<evidence type="ECO:0000256" key="5">
    <source>
        <dbReference type="ARBA" id="ARBA00023242"/>
    </source>
</evidence>
<sequence length="365" mass="38997">MSLVYYKFKSAKNHDHITFDGTGISVFDLKREIILAKRLGKGTDFDLGLYHPHTDEEYRDDNGVIPRASSVIVRRLPPFAPGKGNAQRYVNGALGNGPVGRGDGGGGAGGGGGGGSGGDASASEGPGNEEDGSVPAPGSEEAKLQGFFQSSSDQWKHQQERMAEATPVAHSGGAGGASRGGRRMGQGGFDRPPPASYVCYRCGQKGHYIQNCPTNGDKSFDKPRIRRTTGIPRSFLRSVDIAPEEREGGVMVTPDGGLVVATPDSKAWDQITARNKAVLQAGDEESMEIPHDLACPHIRPQDHGRPHLLREAVQTLCCQTKYCDECIREALVSQNFTCPSCGTHDQSPETLSVDYASREAVDAFL</sequence>
<dbReference type="Gene3D" id="3.30.40.10">
    <property type="entry name" value="Zinc/RING finger domain, C3HC4 (zinc finger)"/>
    <property type="match status" value="1"/>
</dbReference>
<dbReference type="FunFam" id="4.10.60.10:FF:000005">
    <property type="entry name" value="E3 ubiquitin-protein ligase RBBP6"/>
    <property type="match status" value="1"/>
</dbReference>
<evidence type="ECO:0000259" key="8">
    <source>
        <dbReference type="PROSITE" id="PS50158"/>
    </source>
</evidence>
<dbReference type="GO" id="GO:0003676">
    <property type="term" value="F:nucleic acid binding"/>
    <property type="evidence" value="ECO:0007669"/>
    <property type="project" value="InterPro"/>
</dbReference>
<feature type="compositionally biased region" description="Gly residues" evidence="7">
    <location>
        <begin position="172"/>
        <end position="188"/>
    </location>
</feature>
<comment type="subcellular location">
    <subcellularLocation>
        <location evidence="1">Nucleus</location>
    </subcellularLocation>
</comment>
<dbReference type="SMART" id="SM01180">
    <property type="entry name" value="DWNN"/>
    <property type="match status" value="1"/>
</dbReference>
<dbReference type="AlphaFoldDB" id="A0A4V1IXZ9"/>
<evidence type="ECO:0000313" key="10">
    <source>
        <dbReference type="EMBL" id="RKP12819.1"/>
    </source>
</evidence>
<protein>
    <submittedName>
        <fullName evidence="10">DWNN domain-containing protein</fullName>
    </submittedName>
</protein>
<evidence type="ECO:0000256" key="2">
    <source>
        <dbReference type="ARBA" id="ARBA00022723"/>
    </source>
</evidence>
<evidence type="ECO:0000256" key="1">
    <source>
        <dbReference type="ARBA" id="ARBA00004123"/>
    </source>
</evidence>
<organism evidence="10 11">
    <name type="scientific">Piptocephalis cylindrospora</name>
    <dbReference type="NCBI Taxonomy" id="1907219"/>
    <lineage>
        <taxon>Eukaryota</taxon>
        <taxon>Fungi</taxon>
        <taxon>Fungi incertae sedis</taxon>
        <taxon>Zoopagomycota</taxon>
        <taxon>Zoopagomycotina</taxon>
        <taxon>Zoopagomycetes</taxon>
        <taxon>Zoopagales</taxon>
        <taxon>Piptocephalidaceae</taxon>
        <taxon>Piptocephalis</taxon>
    </lineage>
</organism>
<evidence type="ECO:0000256" key="3">
    <source>
        <dbReference type="ARBA" id="ARBA00022771"/>
    </source>
</evidence>
<dbReference type="OrthoDB" id="106784at2759"/>
<evidence type="ECO:0000256" key="4">
    <source>
        <dbReference type="ARBA" id="ARBA00022833"/>
    </source>
</evidence>
<reference evidence="11" key="1">
    <citation type="journal article" date="2018" name="Nat. Microbiol.">
        <title>Leveraging single-cell genomics to expand the fungal tree of life.</title>
        <authorList>
            <person name="Ahrendt S.R."/>
            <person name="Quandt C.A."/>
            <person name="Ciobanu D."/>
            <person name="Clum A."/>
            <person name="Salamov A."/>
            <person name="Andreopoulos B."/>
            <person name="Cheng J.F."/>
            <person name="Woyke T."/>
            <person name="Pelin A."/>
            <person name="Henrissat B."/>
            <person name="Reynolds N.K."/>
            <person name="Benny G.L."/>
            <person name="Smith M.E."/>
            <person name="James T.Y."/>
            <person name="Grigoriev I.V."/>
        </authorList>
    </citation>
    <scope>NUCLEOTIDE SEQUENCE [LARGE SCALE GENOMIC DNA]</scope>
</reference>
<keyword evidence="11" id="KW-1185">Reference proteome</keyword>
<dbReference type="Pfam" id="PF08783">
    <property type="entry name" value="DWNN"/>
    <property type="match status" value="1"/>
</dbReference>
<gene>
    <name evidence="10" type="ORF">BJ684DRAFT_10948</name>
</gene>
<dbReference type="Proteomes" id="UP000267251">
    <property type="component" value="Unassembled WGS sequence"/>
</dbReference>
<evidence type="ECO:0000256" key="6">
    <source>
        <dbReference type="PROSITE-ProRule" id="PRU00047"/>
    </source>
</evidence>
<feature type="region of interest" description="Disordered" evidence="7">
    <location>
        <begin position="90"/>
        <end position="189"/>
    </location>
</feature>
<feature type="domain" description="DWNN" evidence="9">
    <location>
        <begin position="4"/>
        <end position="77"/>
    </location>
</feature>
<evidence type="ECO:0000313" key="11">
    <source>
        <dbReference type="Proteomes" id="UP000267251"/>
    </source>
</evidence>
<dbReference type="PROSITE" id="PS50158">
    <property type="entry name" value="ZF_CCHC"/>
    <property type="match status" value="1"/>
</dbReference>
<feature type="compositionally biased region" description="Basic and acidic residues" evidence="7">
    <location>
        <begin position="154"/>
        <end position="163"/>
    </location>
</feature>
<evidence type="ECO:0000259" key="9">
    <source>
        <dbReference type="PROSITE" id="PS51282"/>
    </source>
</evidence>
<dbReference type="GO" id="GO:0008270">
    <property type="term" value="F:zinc ion binding"/>
    <property type="evidence" value="ECO:0007669"/>
    <property type="project" value="UniProtKB-KW"/>
</dbReference>
<accession>A0A4V1IXZ9</accession>
<keyword evidence="5" id="KW-0539">Nucleus</keyword>
<proteinExistence type="predicted"/>
<dbReference type="GO" id="GO:0005634">
    <property type="term" value="C:nucleus"/>
    <property type="evidence" value="ECO:0007669"/>
    <property type="project" value="UniProtKB-SubCell"/>
</dbReference>
<keyword evidence="4" id="KW-0862">Zinc</keyword>
<dbReference type="Pfam" id="PF13696">
    <property type="entry name" value="zf-CCHC_2"/>
    <property type="match status" value="1"/>
</dbReference>
<dbReference type="InterPro" id="IPR036875">
    <property type="entry name" value="Znf_CCHC_sf"/>
</dbReference>
<dbReference type="InterPro" id="IPR013083">
    <property type="entry name" value="Znf_RING/FYVE/PHD"/>
</dbReference>
<evidence type="ECO:0000256" key="7">
    <source>
        <dbReference type="SAM" id="MobiDB-lite"/>
    </source>
</evidence>
<dbReference type="EMBL" id="KZ988194">
    <property type="protein sequence ID" value="RKP12819.1"/>
    <property type="molecule type" value="Genomic_DNA"/>
</dbReference>
<keyword evidence="3 6" id="KW-0863">Zinc-finger</keyword>
<keyword evidence="2" id="KW-0479">Metal-binding</keyword>
<dbReference type="Gene3D" id="3.10.20.90">
    <property type="entry name" value="Phosphatidylinositol 3-kinase Catalytic Subunit, Chain A, domain 1"/>
    <property type="match status" value="1"/>
</dbReference>
<dbReference type="GO" id="GO:0061630">
    <property type="term" value="F:ubiquitin protein ligase activity"/>
    <property type="evidence" value="ECO:0007669"/>
    <property type="project" value="InterPro"/>
</dbReference>
<dbReference type="InterPro" id="IPR014891">
    <property type="entry name" value="DWNN_domain"/>
</dbReference>
<dbReference type="InterPro" id="IPR025829">
    <property type="entry name" value="Zn_knuckle_CX2CX3GHX4C"/>
</dbReference>
<dbReference type="PROSITE" id="PS51282">
    <property type="entry name" value="DWNN"/>
    <property type="match status" value="1"/>
</dbReference>
<dbReference type="GO" id="GO:0016567">
    <property type="term" value="P:protein ubiquitination"/>
    <property type="evidence" value="ECO:0007669"/>
    <property type="project" value="InterPro"/>
</dbReference>
<dbReference type="InterPro" id="IPR033489">
    <property type="entry name" value="RBBP6"/>
</dbReference>
<dbReference type="PANTHER" id="PTHR15439:SF0">
    <property type="entry name" value="CELL DIVISION CYCLE AND APOPTOSIS REGULATOR PROTEIN 1-RELATED"/>
    <property type="match status" value="1"/>
</dbReference>
<dbReference type="SMART" id="SM00343">
    <property type="entry name" value="ZnF_C2HC"/>
    <property type="match status" value="1"/>
</dbReference>
<dbReference type="GO" id="GO:0006397">
    <property type="term" value="P:mRNA processing"/>
    <property type="evidence" value="ECO:0007669"/>
    <property type="project" value="InterPro"/>
</dbReference>
<dbReference type="Gene3D" id="4.10.60.10">
    <property type="entry name" value="Zinc finger, CCHC-type"/>
    <property type="match status" value="1"/>
</dbReference>
<dbReference type="GO" id="GO:0006511">
    <property type="term" value="P:ubiquitin-dependent protein catabolic process"/>
    <property type="evidence" value="ECO:0007669"/>
    <property type="project" value="TreeGrafter"/>
</dbReference>
<feature type="compositionally biased region" description="Gly residues" evidence="7">
    <location>
        <begin position="94"/>
        <end position="118"/>
    </location>
</feature>
<dbReference type="SUPFAM" id="SSF57756">
    <property type="entry name" value="Retrovirus zinc finger-like domains"/>
    <property type="match status" value="1"/>
</dbReference>
<dbReference type="FunFam" id="3.10.20.90:FF:000070">
    <property type="entry name" value="E3 ubiquitin-protein ligase RBBP6 isoform X2"/>
    <property type="match status" value="1"/>
</dbReference>
<feature type="non-terminal residue" evidence="10">
    <location>
        <position position="365"/>
    </location>
</feature>
<dbReference type="SUPFAM" id="SSF57850">
    <property type="entry name" value="RING/U-box"/>
    <property type="match status" value="1"/>
</dbReference>
<dbReference type="CDD" id="cd16620">
    <property type="entry name" value="vRING-HC-C4C4_RBBP6"/>
    <property type="match status" value="1"/>
</dbReference>